<dbReference type="Pfam" id="PF04055">
    <property type="entry name" value="Radical_SAM"/>
    <property type="match status" value="1"/>
</dbReference>
<dbReference type="InterPro" id="IPR051198">
    <property type="entry name" value="BchE-like"/>
</dbReference>
<dbReference type="SFLD" id="SFLDG01082">
    <property type="entry name" value="B12-binding_domain_containing"/>
    <property type="match status" value="1"/>
</dbReference>
<dbReference type="PANTHER" id="PTHR43409:SF4">
    <property type="entry name" value="RADICAL SAM SUPERFAMILY PROTEIN"/>
    <property type="match status" value="1"/>
</dbReference>
<keyword evidence="2" id="KW-0949">S-adenosyl-L-methionine</keyword>
<comment type="caution">
    <text evidence="7">The sequence shown here is derived from an EMBL/GenBank/DDBJ whole genome shotgun (WGS) entry which is preliminary data.</text>
</comment>
<name>X0WD83_9ZZZZ</name>
<dbReference type="CDD" id="cd01335">
    <property type="entry name" value="Radical_SAM"/>
    <property type="match status" value="1"/>
</dbReference>
<reference evidence="7" key="1">
    <citation type="journal article" date="2014" name="Front. Microbiol.">
        <title>High frequency of phylogenetically diverse reductive dehalogenase-homologous genes in deep subseafloor sedimentary metagenomes.</title>
        <authorList>
            <person name="Kawai M."/>
            <person name="Futagami T."/>
            <person name="Toyoda A."/>
            <person name="Takaki Y."/>
            <person name="Nishi S."/>
            <person name="Hori S."/>
            <person name="Arai W."/>
            <person name="Tsubouchi T."/>
            <person name="Morono Y."/>
            <person name="Uchiyama I."/>
            <person name="Ito T."/>
            <person name="Fujiyama A."/>
            <person name="Inagaki F."/>
            <person name="Takami H."/>
        </authorList>
    </citation>
    <scope>NUCLEOTIDE SEQUENCE</scope>
    <source>
        <strain evidence="7">Expedition CK06-06</strain>
    </source>
</reference>
<dbReference type="Gene3D" id="3.80.30.20">
    <property type="entry name" value="tm_1862 like domain"/>
    <property type="match status" value="1"/>
</dbReference>
<dbReference type="EMBL" id="BARS01038310">
    <property type="protein sequence ID" value="GAG21167.1"/>
    <property type="molecule type" value="Genomic_DNA"/>
</dbReference>
<comment type="cofactor">
    <cofactor evidence="1">
        <name>[4Fe-4S] cluster</name>
        <dbReference type="ChEBI" id="CHEBI:49883"/>
    </cofactor>
</comment>
<dbReference type="GO" id="GO:0051536">
    <property type="term" value="F:iron-sulfur cluster binding"/>
    <property type="evidence" value="ECO:0007669"/>
    <property type="project" value="UniProtKB-KW"/>
</dbReference>
<evidence type="ECO:0000259" key="6">
    <source>
        <dbReference type="PROSITE" id="PS51918"/>
    </source>
</evidence>
<feature type="domain" description="Radical SAM core" evidence="6">
    <location>
        <begin position="1"/>
        <end position="241"/>
    </location>
</feature>
<evidence type="ECO:0000256" key="5">
    <source>
        <dbReference type="ARBA" id="ARBA00023014"/>
    </source>
</evidence>
<dbReference type="GO" id="GO:0046872">
    <property type="term" value="F:metal ion binding"/>
    <property type="evidence" value="ECO:0007669"/>
    <property type="project" value="UniProtKB-KW"/>
</dbReference>
<keyword evidence="5" id="KW-0411">Iron-sulfur</keyword>
<dbReference type="PANTHER" id="PTHR43409">
    <property type="entry name" value="ANAEROBIC MAGNESIUM-PROTOPORPHYRIN IX MONOMETHYL ESTER CYCLASE-RELATED"/>
    <property type="match status" value="1"/>
</dbReference>
<dbReference type="InterPro" id="IPR007197">
    <property type="entry name" value="rSAM"/>
</dbReference>
<protein>
    <recommendedName>
        <fullName evidence="6">Radical SAM core domain-containing protein</fullName>
    </recommendedName>
</protein>
<dbReference type="InterPro" id="IPR058240">
    <property type="entry name" value="rSAM_sf"/>
</dbReference>
<sequence>SYFLPLTSGCSNNTCTFCGYFGSKLQIRESEEIRKEIDALAALVSYGLDIPGVQISPLDQWDGKRVFLQDGDALAYPFPKLKETLEYLNKKLPNLERIAAYATPQDILRRDVDELSILKELKLGILYTGLESGSDELLQRVGKGLNSDHVIKATRKAKEAGILMSITVILGLGGVEGSEKHVEDTARVLSEIDPEYAGALTLTLVPGTPLHREWKEGNFHLISPFQSLEELKTIIERANFTNCFFSSMHASNYQA</sequence>
<accession>X0WD83</accession>
<dbReference type="SUPFAM" id="SSF102114">
    <property type="entry name" value="Radical SAM enzymes"/>
    <property type="match status" value="1"/>
</dbReference>
<dbReference type="SFLD" id="SFLDG01095">
    <property type="entry name" value="Uncharacterised_Radical_SAM_Su"/>
    <property type="match status" value="1"/>
</dbReference>
<dbReference type="InterPro" id="IPR006638">
    <property type="entry name" value="Elp3/MiaA/NifB-like_rSAM"/>
</dbReference>
<evidence type="ECO:0000256" key="3">
    <source>
        <dbReference type="ARBA" id="ARBA00022723"/>
    </source>
</evidence>
<evidence type="ECO:0000256" key="4">
    <source>
        <dbReference type="ARBA" id="ARBA00023004"/>
    </source>
</evidence>
<evidence type="ECO:0000313" key="7">
    <source>
        <dbReference type="EMBL" id="GAG21167.1"/>
    </source>
</evidence>
<gene>
    <name evidence="7" type="ORF">S01H1_58639</name>
</gene>
<dbReference type="AlphaFoldDB" id="X0WD83"/>
<proteinExistence type="predicted"/>
<dbReference type="PROSITE" id="PS51918">
    <property type="entry name" value="RADICAL_SAM"/>
    <property type="match status" value="1"/>
</dbReference>
<feature type="non-terminal residue" evidence="7">
    <location>
        <position position="1"/>
    </location>
</feature>
<evidence type="ECO:0000256" key="2">
    <source>
        <dbReference type="ARBA" id="ARBA00022691"/>
    </source>
</evidence>
<dbReference type="SMART" id="SM00729">
    <property type="entry name" value="Elp3"/>
    <property type="match status" value="1"/>
</dbReference>
<feature type="non-terminal residue" evidence="7">
    <location>
        <position position="255"/>
    </location>
</feature>
<evidence type="ECO:0000256" key="1">
    <source>
        <dbReference type="ARBA" id="ARBA00001966"/>
    </source>
</evidence>
<organism evidence="7">
    <name type="scientific">marine sediment metagenome</name>
    <dbReference type="NCBI Taxonomy" id="412755"/>
    <lineage>
        <taxon>unclassified sequences</taxon>
        <taxon>metagenomes</taxon>
        <taxon>ecological metagenomes</taxon>
    </lineage>
</organism>
<dbReference type="SFLD" id="SFLDS00029">
    <property type="entry name" value="Radical_SAM"/>
    <property type="match status" value="1"/>
</dbReference>
<keyword evidence="3" id="KW-0479">Metal-binding</keyword>
<dbReference type="GO" id="GO:0003824">
    <property type="term" value="F:catalytic activity"/>
    <property type="evidence" value="ECO:0007669"/>
    <property type="project" value="InterPro"/>
</dbReference>
<dbReference type="InterPro" id="IPR023404">
    <property type="entry name" value="rSAM_horseshoe"/>
</dbReference>
<keyword evidence="4" id="KW-0408">Iron</keyword>